<protein>
    <submittedName>
        <fullName evidence="2">Uncharacterized protein</fullName>
    </submittedName>
</protein>
<proteinExistence type="predicted"/>
<keyword evidence="1" id="KW-0472">Membrane</keyword>
<keyword evidence="1" id="KW-0812">Transmembrane</keyword>
<keyword evidence="1" id="KW-1133">Transmembrane helix</keyword>
<organism evidence="2">
    <name type="scientific">hydrothermal vent metagenome</name>
    <dbReference type="NCBI Taxonomy" id="652676"/>
    <lineage>
        <taxon>unclassified sequences</taxon>
        <taxon>metagenomes</taxon>
        <taxon>ecological metagenomes</taxon>
    </lineage>
</organism>
<name>A0A160V9I1_9ZZZZ</name>
<feature type="transmembrane region" description="Helical" evidence="1">
    <location>
        <begin position="12"/>
        <end position="31"/>
    </location>
</feature>
<dbReference type="EMBL" id="FAXA01000297">
    <property type="protein sequence ID" value="CUV02726.1"/>
    <property type="molecule type" value="Genomic_DNA"/>
</dbReference>
<accession>A0A160V9I1</accession>
<reference evidence="2" key="1">
    <citation type="submission" date="2015-10" db="EMBL/GenBank/DDBJ databases">
        <authorList>
            <person name="Gilbert D.G."/>
        </authorList>
    </citation>
    <scope>NUCLEOTIDE SEQUENCE</scope>
</reference>
<dbReference type="AlphaFoldDB" id="A0A160V9I1"/>
<evidence type="ECO:0000313" key="2">
    <source>
        <dbReference type="EMBL" id="CUV02726.1"/>
    </source>
</evidence>
<evidence type="ECO:0000256" key="1">
    <source>
        <dbReference type="SAM" id="Phobius"/>
    </source>
</evidence>
<sequence length="48" mass="5256">MPTLDTEAVDKSFSVTAAMQPCLAIVTVLYCGQETKPFALRENHFGSH</sequence>
<gene>
    <name evidence="2" type="ORF">MGWOODY_Clf1392</name>
</gene>